<protein>
    <submittedName>
        <fullName evidence="3">Arsenate reductase ArsC</fullName>
    </submittedName>
</protein>
<evidence type="ECO:0000313" key="4">
    <source>
        <dbReference type="Proteomes" id="UP000264002"/>
    </source>
</evidence>
<dbReference type="GO" id="GO:0046685">
    <property type="term" value="P:response to arsenic-containing substance"/>
    <property type="evidence" value="ECO:0007669"/>
    <property type="project" value="UniProtKB-KW"/>
</dbReference>
<dbReference type="PANTHER" id="PTHR43428">
    <property type="entry name" value="ARSENATE REDUCTASE"/>
    <property type="match status" value="1"/>
</dbReference>
<evidence type="ECO:0000256" key="1">
    <source>
        <dbReference type="ARBA" id="ARBA00022849"/>
    </source>
</evidence>
<sequence>MGKKRIMFVCIHNSARSQMCEAFVKHYASDRFEAHSSGIEAGKLNPLVVQAMEEIGISMEGHYAKPAQEYIERNETFDYVVTVCDESNAERCPMFPGKSERMHWGFPDPSAITGSDEEKMEGIRLIRDAIHTRIVDWLGSY</sequence>
<reference evidence="4" key="1">
    <citation type="submission" date="2018-08" db="EMBL/GenBank/DDBJ databases">
        <authorList>
            <person name="Grouzdev D.S."/>
            <person name="Krutkina M.S."/>
        </authorList>
    </citation>
    <scope>NUCLEOTIDE SEQUENCE [LARGE SCALE GENOMIC DNA]</scope>
    <source>
        <strain evidence="4">4-11</strain>
    </source>
</reference>
<dbReference type="InterPro" id="IPR036196">
    <property type="entry name" value="Ptyr_pPase_sf"/>
</dbReference>
<dbReference type="RefSeq" id="WP_117329546.1">
    <property type="nucleotide sequence ID" value="NZ_QUWK01000003.1"/>
</dbReference>
<dbReference type="SUPFAM" id="SSF52788">
    <property type="entry name" value="Phosphotyrosine protein phosphatases I"/>
    <property type="match status" value="1"/>
</dbReference>
<dbReference type="CDD" id="cd16345">
    <property type="entry name" value="LMWP_ArsC"/>
    <property type="match status" value="1"/>
</dbReference>
<reference evidence="3 4" key="2">
    <citation type="submission" date="2018-09" db="EMBL/GenBank/DDBJ databases">
        <title>Genome of Sphaerochaeta halotolerans strain 4-11.</title>
        <authorList>
            <person name="Nazina T.N."/>
            <person name="Sokolova D.S."/>
        </authorList>
    </citation>
    <scope>NUCLEOTIDE SEQUENCE [LARGE SCALE GENOMIC DNA]</scope>
    <source>
        <strain evidence="3 4">4-11</strain>
    </source>
</reference>
<organism evidence="3 4">
    <name type="scientific">Sphaerochaeta halotolerans</name>
    <dbReference type="NCBI Taxonomy" id="2293840"/>
    <lineage>
        <taxon>Bacteria</taxon>
        <taxon>Pseudomonadati</taxon>
        <taxon>Spirochaetota</taxon>
        <taxon>Spirochaetia</taxon>
        <taxon>Spirochaetales</taxon>
        <taxon>Sphaerochaetaceae</taxon>
        <taxon>Sphaerochaeta</taxon>
    </lineage>
</organism>
<dbReference type="Proteomes" id="UP000264002">
    <property type="component" value="Unassembled WGS sequence"/>
</dbReference>
<dbReference type="Gene3D" id="3.40.50.2300">
    <property type="match status" value="1"/>
</dbReference>
<dbReference type="Pfam" id="PF01451">
    <property type="entry name" value="LMWPc"/>
    <property type="match status" value="1"/>
</dbReference>
<keyword evidence="4" id="KW-1185">Reference proteome</keyword>
<evidence type="ECO:0000259" key="2">
    <source>
        <dbReference type="SMART" id="SM00226"/>
    </source>
</evidence>
<accession>A0A372MJP9</accession>
<dbReference type="InterPro" id="IPR023485">
    <property type="entry name" value="Ptyr_pPase"/>
</dbReference>
<evidence type="ECO:0000313" key="3">
    <source>
        <dbReference type="EMBL" id="RFU95598.1"/>
    </source>
</evidence>
<feature type="domain" description="Phosphotyrosine protein phosphatase I" evidence="2">
    <location>
        <begin position="4"/>
        <end position="140"/>
    </location>
</feature>
<dbReference type="PANTHER" id="PTHR43428:SF1">
    <property type="entry name" value="ARSENATE REDUCTASE"/>
    <property type="match status" value="1"/>
</dbReference>
<dbReference type="AlphaFoldDB" id="A0A372MJP9"/>
<gene>
    <name evidence="3" type="ORF">DYP60_03740</name>
</gene>
<comment type="caution">
    <text evidence="3">The sequence shown here is derived from an EMBL/GenBank/DDBJ whole genome shotgun (WGS) entry which is preliminary data.</text>
</comment>
<dbReference type="EMBL" id="QUWK01000003">
    <property type="protein sequence ID" value="RFU95598.1"/>
    <property type="molecule type" value="Genomic_DNA"/>
</dbReference>
<proteinExistence type="predicted"/>
<dbReference type="SMART" id="SM00226">
    <property type="entry name" value="LMWPc"/>
    <property type="match status" value="1"/>
</dbReference>
<name>A0A372MJP9_9SPIR</name>
<keyword evidence="1" id="KW-0059">Arsenical resistance</keyword>